<dbReference type="EMBL" id="BRZM01003910">
    <property type="protein sequence ID" value="GLD53280.1"/>
    <property type="molecule type" value="Genomic_DNA"/>
</dbReference>
<protein>
    <submittedName>
        <fullName evidence="2">Kinesin-like protein KIFC3 isoform X2</fullName>
    </submittedName>
</protein>
<gene>
    <name evidence="2" type="ORF">AKAME5_002832300</name>
</gene>
<organism evidence="2 3">
    <name type="scientific">Lates japonicus</name>
    <name type="common">Japanese lates</name>
    <dbReference type="NCBI Taxonomy" id="270547"/>
    <lineage>
        <taxon>Eukaryota</taxon>
        <taxon>Metazoa</taxon>
        <taxon>Chordata</taxon>
        <taxon>Craniata</taxon>
        <taxon>Vertebrata</taxon>
        <taxon>Euteleostomi</taxon>
        <taxon>Actinopterygii</taxon>
        <taxon>Neopterygii</taxon>
        <taxon>Teleostei</taxon>
        <taxon>Neoteleostei</taxon>
        <taxon>Acanthomorphata</taxon>
        <taxon>Carangaria</taxon>
        <taxon>Carangaria incertae sedis</taxon>
        <taxon>Centropomidae</taxon>
        <taxon>Lates</taxon>
    </lineage>
</organism>
<feature type="compositionally biased region" description="Basic and acidic residues" evidence="1">
    <location>
        <begin position="151"/>
        <end position="163"/>
    </location>
</feature>
<proteinExistence type="predicted"/>
<feature type="region of interest" description="Disordered" evidence="1">
    <location>
        <begin position="139"/>
        <end position="261"/>
    </location>
</feature>
<sequence length="468" mass="51591">MWRPCGAMWYSLAINLPPPPSASSFRELNQTLRSGGICPAPGGPPLLLLLPSLQEGRGPITGARGQTSSLGGPCRSCDMPVGPGGEEEVSGPNCGCKTASGQAAAGPFGQGSGIKAAGRHSAVSVSFTPSAGRAEEAHIWQEGSPPWRLVPRAEKKTKWTERRRPPKKPASLTKRDVGMGSGASVSEEPRPERLQAGEAEAEPVRPSTPAGRSDDTLQADEEAVKRDSHIMEVQSLKSEESNRHRREEEEEEEEEEERITQTVMNPAVTETVAEGEEVSLDFESFLHNNGTLYSCFNHHGNRVYVDESQNLQPFPKEWYNQGRFITASNEGSGQLQTPASSQPVVREDDRTSSIYIQGKGTVMTYMFEERVNICRFWDPLSGVWLLLPLQWEMNVEFVKARVQRVMSTLPGLVDQKEITAALRQCNYDSEEVISVYLTMFGEILLQAPPSGDHTYADLNSFRRKRFDG</sequence>
<feature type="compositionally biased region" description="Acidic residues" evidence="1">
    <location>
        <begin position="248"/>
        <end position="257"/>
    </location>
</feature>
<comment type="caution">
    <text evidence="2">The sequence shown here is derived from an EMBL/GenBank/DDBJ whole genome shotgun (WGS) entry which is preliminary data.</text>
</comment>
<keyword evidence="3" id="KW-1185">Reference proteome</keyword>
<reference evidence="2" key="1">
    <citation type="submission" date="2022-08" db="EMBL/GenBank/DDBJ databases">
        <title>Genome sequencing of akame (Lates japonicus).</title>
        <authorList>
            <person name="Hashiguchi Y."/>
            <person name="Takahashi H."/>
        </authorList>
    </citation>
    <scope>NUCLEOTIDE SEQUENCE</scope>
    <source>
        <strain evidence="2">Kochi</strain>
    </source>
</reference>
<feature type="compositionally biased region" description="Basic and acidic residues" evidence="1">
    <location>
        <begin position="237"/>
        <end position="247"/>
    </location>
</feature>
<evidence type="ECO:0000256" key="1">
    <source>
        <dbReference type="SAM" id="MobiDB-lite"/>
    </source>
</evidence>
<dbReference type="AlphaFoldDB" id="A0AAD3R357"/>
<dbReference type="Proteomes" id="UP001279410">
    <property type="component" value="Unassembled WGS sequence"/>
</dbReference>
<accession>A0AAD3R357</accession>
<evidence type="ECO:0000313" key="2">
    <source>
        <dbReference type="EMBL" id="GLD53280.1"/>
    </source>
</evidence>
<name>A0AAD3R357_LATJO</name>
<evidence type="ECO:0000313" key="3">
    <source>
        <dbReference type="Proteomes" id="UP001279410"/>
    </source>
</evidence>